<feature type="transmembrane region" description="Helical" evidence="7">
    <location>
        <begin position="86"/>
        <end position="109"/>
    </location>
</feature>
<dbReference type="GO" id="GO:0140115">
    <property type="term" value="P:export across plasma membrane"/>
    <property type="evidence" value="ECO:0007669"/>
    <property type="project" value="UniProtKB-ARBA"/>
</dbReference>
<keyword evidence="6" id="KW-0325">Glycoprotein</keyword>
<feature type="domain" description="Major facilitator superfamily (MFS) profile" evidence="8">
    <location>
        <begin position="55"/>
        <end position="505"/>
    </location>
</feature>
<dbReference type="PROSITE" id="PS50850">
    <property type="entry name" value="MFS"/>
    <property type="match status" value="1"/>
</dbReference>
<dbReference type="Gene3D" id="1.20.1250.20">
    <property type="entry name" value="MFS general substrate transporter like domains"/>
    <property type="match status" value="1"/>
</dbReference>
<keyword evidence="5 7" id="KW-0472">Membrane</keyword>
<proteinExistence type="predicted"/>
<evidence type="ECO:0000256" key="2">
    <source>
        <dbReference type="ARBA" id="ARBA00022448"/>
    </source>
</evidence>
<dbReference type="CDD" id="cd17323">
    <property type="entry name" value="MFS_Tpo1_MDR_like"/>
    <property type="match status" value="1"/>
</dbReference>
<keyword evidence="2" id="KW-0813">Transport</keyword>
<feature type="transmembrane region" description="Helical" evidence="7">
    <location>
        <begin position="328"/>
        <end position="349"/>
    </location>
</feature>
<reference evidence="9" key="1">
    <citation type="journal article" date="2022" name="IScience">
        <title>Evolution of zygomycete secretomes and the origins of terrestrial fungal ecologies.</title>
        <authorList>
            <person name="Chang Y."/>
            <person name="Wang Y."/>
            <person name="Mondo S."/>
            <person name="Ahrendt S."/>
            <person name="Andreopoulos W."/>
            <person name="Barry K."/>
            <person name="Beard J."/>
            <person name="Benny G.L."/>
            <person name="Blankenship S."/>
            <person name="Bonito G."/>
            <person name="Cuomo C."/>
            <person name="Desiro A."/>
            <person name="Gervers K.A."/>
            <person name="Hundley H."/>
            <person name="Kuo A."/>
            <person name="LaButti K."/>
            <person name="Lang B.F."/>
            <person name="Lipzen A."/>
            <person name="O'Donnell K."/>
            <person name="Pangilinan J."/>
            <person name="Reynolds N."/>
            <person name="Sandor L."/>
            <person name="Smith M.E."/>
            <person name="Tsang A."/>
            <person name="Grigoriev I.V."/>
            <person name="Stajich J.E."/>
            <person name="Spatafora J.W."/>
        </authorList>
    </citation>
    <scope>NUCLEOTIDE SEQUENCE</scope>
    <source>
        <strain evidence="9">RSA 2281</strain>
    </source>
</reference>
<feature type="transmembrane region" description="Helical" evidence="7">
    <location>
        <begin position="392"/>
        <end position="411"/>
    </location>
</feature>
<feature type="transmembrane region" description="Helical" evidence="7">
    <location>
        <begin position="295"/>
        <end position="316"/>
    </location>
</feature>
<dbReference type="InterPro" id="IPR011701">
    <property type="entry name" value="MFS"/>
</dbReference>
<evidence type="ECO:0000256" key="7">
    <source>
        <dbReference type="SAM" id="Phobius"/>
    </source>
</evidence>
<dbReference type="Pfam" id="PF07690">
    <property type="entry name" value="MFS_1"/>
    <property type="match status" value="1"/>
</dbReference>
<feature type="transmembrane region" description="Helical" evidence="7">
    <location>
        <begin position="480"/>
        <end position="501"/>
    </location>
</feature>
<dbReference type="SUPFAM" id="SSF103473">
    <property type="entry name" value="MFS general substrate transporter"/>
    <property type="match status" value="1"/>
</dbReference>
<dbReference type="AlphaFoldDB" id="A0AAD5K900"/>
<dbReference type="InterPro" id="IPR036259">
    <property type="entry name" value="MFS_trans_sf"/>
</dbReference>
<accession>A0AAD5K900</accession>
<feature type="transmembrane region" description="Helical" evidence="7">
    <location>
        <begin position="54"/>
        <end position="74"/>
    </location>
</feature>
<evidence type="ECO:0000256" key="5">
    <source>
        <dbReference type="ARBA" id="ARBA00023136"/>
    </source>
</evidence>
<evidence type="ECO:0000256" key="4">
    <source>
        <dbReference type="ARBA" id="ARBA00022989"/>
    </source>
</evidence>
<evidence type="ECO:0000313" key="10">
    <source>
        <dbReference type="Proteomes" id="UP001209540"/>
    </source>
</evidence>
<feature type="transmembrane region" description="Helical" evidence="7">
    <location>
        <begin position="209"/>
        <end position="229"/>
    </location>
</feature>
<organism evidence="9 10">
    <name type="scientific">Phascolomyces articulosus</name>
    <dbReference type="NCBI Taxonomy" id="60185"/>
    <lineage>
        <taxon>Eukaryota</taxon>
        <taxon>Fungi</taxon>
        <taxon>Fungi incertae sedis</taxon>
        <taxon>Mucoromycota</taxon>
        <taxon>Mucoromycotina</taxon>
        <taxon>Mucoromycetes</taxon>
        <taxon>Mucorales</taxon>
        <taxon>Lichtheimiaceae</taxon>
        <taxon>Phascolomyces</taxon>
    </lineage>
</organism>
<name>A0AAD5K900_9FUNG</name>
<dbReference type="PANTHER" id="PTHR23502">
    <property type="entry name" value="MAJOR FACILITATOR SUPERFAMILY"/>
    <property type="match status" value="1"/>
</dbReference>
<dbReference type="FunFam" id="1.20.1250.20:FF:000172">
    <property type="entry name" value="MFS multidrug resistance transporter"/>
    <property type="match status" value="1"/>
</dbReference>
<dbReference type="GO" id="GO:0015137">
    <property type="term" value="F:citrate transmembrane transporter activity"/>
    <property type="evidence" value="ECO:0007669"/>
    <property type="project" value="UniProtKB-ARBA"/>
</dbReference>
<dbReference type="FunFam" id="1.20.1720.10:FF:000009">
    <property type="entry name" value="MFS multidrug transporter"/>
    <property type="match status" value="1"/>
</dbReference>
<sequence>MSKDDTKNSNNTNKDTLDPIATEEIIVIDSSTVDNDDGDDDEVYCIHSKRKKLLITWITSLTALTSPLTGQIYYPSLTSISEEFNVSISLVNLSVTVYMISQAIAPSFWGPLSDVWGRRPIYLSTLTIFMAVCAGLAMVENFTALLVLRMVQAFGSSSAIALGAGVIGDIATPAERASYISIYKACRTAATGIGPTIGGLVAYKLEWRWVFWVLFIKGFIDLSTICFFVPETLRSLVGNGSGGYANPTPQQWLRKHFSKNPPPQPPAAKKDPSARLSQIPYMLLEQILFLRHPDVFLIMIINGSYMMITFALQTTISTHFPSIYHLNTLHVGLCYLPNAVGSIVGSFIIGKLLNRDFRTIAEKQGMTKDQVKKFGKLPDDFPIYQARLRSSWFHIILCQIVTVVYGWSLYAKIHIAVPLVMQFLAGMTVGSVTSVCQTLLVDLFPKRTASVTASSNLIRNAFSSVATATIQPGIENIGIGWMYTIFGLVLTTSTASIPILIKNGAKWRKNRAEQDTRRAK</sequence>
<reference evidence="9" key="2">
    <citation type="submission" date="2023-02" db="EMBL/GenBank/DDBJ databases">
        <authorList>
            <consortium name="DOE Joint Genome Institute"/>
            <person name="Mondo S.J."/>
            <person name="Chang Y."/>
            <person name="Wang Y."/>
            <person name="Ahrendt S."/>
            <person name="Andreopoulos W."/>
            <person name="Barry K."/>
            <person name="Beard J."/>
            <person name="Benny G.L."/>
            <person name="Blankenship S."/>
            <person name="Bonito G."/>
            <person name="Cuomo C."/>
            <person name="Desiro A."/>
            <person name="Gervers K.A."/>
            <person name="Hundley H."/>
            <person name="Kuo A."/>
            <person name="LaButti K."/>
            <person name="Lang B.F."/>
            <person name="Lipzen A."/>
            <person name="O'Donnell K."/>
            <person name="Pangilinan J."/>
            <person name="Reynolds N."/>
            <person name="Sandor L."/>
            <person name="Smith M.W."/>
            <person name="Tsang A."/>
            <person name="Grigoriev I.V."/>
            <person name="Stajich J.E."/>
            <person name="Spatafora J.W."/>
        </authorList>
    </citation>
    <scope>NUCLEOTIDE SEQUENCE</scope>
    <source>
        <strain evidence="9">RSA 2281</strain>
    </source>
</reference>
<evidence type="ECO:0000256" key="6">
    <source>
        <dbReference type="ARBA" id="ARBA00023180"/>
    </source>
</evidence>
<protein>
    <submittedName>
        <fullName evidence="9">Major facilitator superfamily domain-containing protein</fullName>
    </submittedName>
</protein>
<dbReference type="PANTHER" id="PTHR23502:SF51">
    <property type="entry name" value="QUINIDINE RESISTANCE PROTEIN 1-RELATED"/>
    <property type="match status" value="1"/>
</dbReference>
<dbReference type="EMBL" id="JAIXMP010000015">
    <property type="protein sequence ID" value="KAI9261471.1"/>
    <property type="molecule type" value="Genomic_DNA"/>
</dbReference>
<comment type="caution">
    <text evidence="9">The sequence shown here is derived from an EMBL/GenBank/DDBJ whole genome shotgun (WGS) entry which is preliminary data.</text>
</comment>
<evidence type="ECO:0000256" key="1">
    <source>
        <dbReference type="ARBA" id="ARBA00004141"/>
    </source>
</evidence>
<evidence type="ECO:0000256" key="3">
    <source>
        <dbReference type="ARBA" id="ARBA00022692"/>
    </source>
</evidence>
<comment type="subcellular location">
    <subcellularLocation>
        <location evidence="1">Membrane</location>
        <topology evidence="1">Multi-pass membrane protein</topology>
    </subcellularLocation>
</comment>
<gene>
    <name evidence="9" type="ORF">BDA99DRAFT_482686</name>
</gene>
<dbReference type="InterPro" id="IPR020846">
    <property type="entry name" value="MFS_dom"/>
</dbReference>
<dbReference type="GO" id="GO:0005886">
    <property type="term" value="C:plasma membrane"/>
    <property type="evidence" value="ECO:0007669"/>
    <property type="project" value="TreeGrafter"/>
</dbReference>
<keyword evidence="3 7" id="KW-0812">Transmembrane</keyword>
<feature type="transmembrane region" description="Helical" evidence="7">
    <location>
        <begin position="121"/>
        <end position="139"/>
    </location>
</feature>
<keyword evidence="4 7" id="KW-1133">Transmembrane helix</keyword>
<evidence type="ECO:0000313" key="9">
    <source>
        <dbReference type="EMBL" id="KAI9261471.1"/>
    </source>
</evidence>
<dbReference type="Proteomes" id="UP001209540">
    <property type="component" value="Unassembled WGS sequence"/>
</dbReference>
<evidence type="ECO:0000259" key="8">
    <source>
        <dbReference type="PROSITE" id="PS50850"/>
    </source>
</evidence>
<keyword evidence="10" id="KW-1185">Reference proteome</keyword>